<dbReference type="OrthoDB" id="9768714at2"/>
<evidence type="ECO:0000256" key="1">
    <source>
        <dbReference type="ARBA" id="ARBA00023002"/>
    </source>
</evidence>
<evidence type="ECO:0000259" key="3">
    <source>
        <dbReference type="Pfam" id="PF01232"/>
    </source>
</evidence>
<dbReference type="PANTHER" id="PTHR30524:SF0">
    <property type="entry name" value="ALTRONATE OXIDOREDUCTASE-RELATED"/>
    <property type="match status" value="1"/>
</dbReference>
<dbReference type="EMBL" id="CP023777">
    <property type="protein sequence ID" value="ATL45765.1"/>
    <property type="molecule type" value="Genomic_DNA"/>
</dbReference>
<dbReference type="Gene3D" id="3.40.50.720">
    <property type="entry name" value="NAD(P)-binding Rossmann-like Domain"/>
    <property type="match status" value="1"/>
</dbReference>
<dbReference type="GO" id="GO:0019592">
    <property type="term" value="P:mannitol catabolic process"/>
    <property type="evidence" value="ECO:0007669"/>
    <property type="project" value="TreeGrafter"/>
</dbReference>
<dbReference type="Pfam" id="PF01232">
    <property type="entry name" value="Mannitol_dh"/>
    <property type="match status" value="1"/>
</dbReference>
<feature type="domain" description="Mannitol dehydrogenase N-terminal" evidence="3">
    <location>
        <begin position="27"/>
        <end position="265"/>
    </location>
</feature>
<gene>
    <name evidence="5" type="ORF">COR50_00540</name>
</gene>
<keyword evidence="2" id="KW-0520">NAD</keyword>
<dbReference type="SUPFAM" id="SSF48179">
    <property type="entry name" value="6-phosphogluconate dehydrogenase C-terminal domain-like"/>
    <property type="match status" value="1"/>
</dbReference>
<evidence type="ECO:0000313" key="5">
    <source>
        <dbReference type="EMBL" id="ATL45765.1"/>
    </source>
</evidence>
<dbReference type="NCBIfam" id="NF002969">
    <property type="entry name" value="PRK03643.1"/>
    <property type="match status" value="1"/>
</dbReference>
<feature type="domain" description="Mannitol dehydrogenase C-terminal" evidence="4">
    <location>
        <begin position="281"/>
        <end position="460"/>
    </location>
</feature>
<proteinExistence type="predicted"/>
<dbReference type="InterPro" id="IPR013131">
    <property type="entry name" value="Mannitol_DH_N"/>
</dbReference>
<reference evidence="5 6" key="1">
    <citation type="submission" date="2017-10" db="EMBL/GenBank/DDBJ databases">
        <title>Paenichitinophaga pekingensis gen. nov., sp. nov., isolated from activated sludge.</title>
        <authorList>
            <person name="Jin D."/>
            <person name="Kong X."/>
            <person name="Deng Y."/>
            <person name="Bai Z."/>
        </authorList>
    </citation>
    <scope>NUCLEOTIDE SEQUENCE [LARGE SCALE GENOMIC DNA]</scope>
    <source>
        <strain evidence="5 6">13</strain>
    </source>
</reference>
<dbReference type="InterPro" id="IPR013118">
    <property type="entry name" value="Mannitol_DH_C"/>
</dbReference>
<dbReference type="InterPro" id="IPR036291">
    <property type="entry name" value="NAD(P)-bd_dom_sf"/>
</dbReference>
<evidence type="ECO:0000313" key="6">
    <source>
        <dbReference type="Proteomes" id="UP000220133"/>
    </source>
</evidence>
<dbReference type="GO" id="GO:0008926">
    <property type="term" value="F:mannitol-1-phosphate 5-dehydrogenase activity"/>
    <property type="evidence" value="ECO:0007669"/>
    <property type="project" value="TreeGrafter"/>
</dbReference>
<evidence type="ECO:0000256" key="2">
    <source>
        <dbReference type="ARBA" id="ARBA00023027"/>
    </source>
</evidence>
<dbReference type="AlphaFoldDB" id="A0A291QPC1"/>
<accession>A0A291QPC1</accession>
<dbReference type="Gene3D" id="1.10.1040.10">
    <property type="entry name" value="N-(1-d-carboxylethyl)-l-norvaline Dehydrogenase, domain 2"/>
    <property type="match status" value="1"/>
</dbReference>
<dbReference type="InterPro" id="IPR008927">
    <property type="entry name" value="6-PGluconate_DH-like_C_sf"/>
</dbReference>
<dbReference type="Pfam" id="PF08125">
    <property type="entry name" value="Mannitol_dh_C"/>
    <property type="match status" value="1"/>
</dbReference>
<keyword evidence="6" id="KW-1185">Reference proteome</keyword>
<sequence>MFPVLSKSYVLSKPEMGIEPALFELPEKILQFGTGVLLRGLVDYLVDKANKEGIFNGRIVVVKSTSGDTQEFDNQDCLYTTNIKGVAHNQLINRSLVNLSIARVLQSVAKWKEILGAVEQPGLEIIISNTTEVGIQYSPESVLEGVPSSYPGKLLAILWHRYQFFKEDAAERGFVIIPTELVVDNGKLLREAVLKLADYNKLPEAFTDWIKNANQFCSSLVDRIVPGKPKELQERWTEAGYEDHLWINTEPYLLWAIEGDEKVRQKLSFHRADDRMHILPDITPFREQKLRILNGSHTAAAPTGFLVGLQTVYECMQHDVMQSFFKTVTRKEIAPTLEGIVPDAEAFANEVLERFANPYIVHPLINITLQQSTKLEARNALTILRYNKKFNRLPPMLCLGFASSLYFLKPVVREDKRFFGQFNEQLYEIKDDQAITFNNAWADVNDLKDLGQLKHFVEHVGKMLFSEALFAIEGFSELIAIHLLGMFEMGPNQYLTQYINEQQLA</sequence>
<dbReference type="Proteomes" id="UP000220133">
    <property type="component" value="Chromosome"/>
</dbReference>
<organism evidence="5 6">
    <name type="scientific">Chitinophaga caeni</name>
    <dbReference type="NCBI Taxonomy" id="2029983"/>
    <lineage>
        <taxon>Bacteria</taxon>
        <taxon>Pseudomonadati</taxon>
        <taxon>Bacteroidota</taxon>
        <taxon>Chitinophagia</taxon>
        <taxon>Chitinophagales</taxon>
        <taxon>Chitinophagaceae</taxon>
        <taxon>Chitinophaga</taxon>
    </lineage>
</organism>
<dbReference type="InterPro" id="IPR013328">
    <property type="entry name" value="6PGD_dom2"/>
</dbReference>
<keyword evidence="1" id="KW-0560">Oxidoreductase</keyword>
<dbReference type="KEGG" id="cbae:COR50_00540"/>
<dbReference type="PANTHER" id="PTHR30524">
    <property type="entry name" value="MANNITOL-1-PHOSPHATE 5-DEHYDROGENASE"/>
    <property type="match status" value="1"/>
</dbReference>
<dbReference type="GO" id="GO:0005829">
    <property type="term" value="C:cytosol"/>
    <property type="evidence" value="ECO:0007669"/>
    <property type="project" value="TreeGrafter"/>
</dbReference>
<dbReference type="SUPFAM" id="SSF51735">
    <property type="entry name" value="NAD(P)-binding Rossmann-fold domains"/>
    <property type="match status" value="1"/>
</dbReference>
<evidence type="ECO:0000259" key="4">
    <source>
        <dbReference type="Pfam" id="PF08125"/>
    </source>
</evidence>
<name>A0A291QPC1_9BACT</name>
<protein>
    <submittedName>
        <fullName evidence="5">Altronate oxidoreductase</fullName>
    </submittedName>
</protein>
<dbReference type="RefSeq" id="WP_098192155.1">
    <property type="nucleotide sequence ID" value="NZ_CP023777.1"/>
</dbReference>